<dbReference type="Pfam" id="PF00241">
    <property type="entry name" value="Cofilin_ADF"/>
    <property type="match status" value="1"/>
</dbReference>
<dbReference type="Gene3D" id="2.30.30.40">
    <property type="entry name" value="SH3 Domains"/>
    <property type="match status" value="2"/>
</dbReference>
<dbReference type="InterPro" id="IPR035717">
    <property type="entry name" value="Drebrin-like_SH3"/>
</dbReference>
<dbReference type="SMART" id="SM00326">
    <property type="entry name" value="SH3"/>
    <property type="match status" value="2"/>
</dbReference>
<dbReference type="EMBL" id="CAJVPK010000056">
    <property type="protein sequence ID" value="CAG8439340.1"/>
    <property type="molecule type" value="Genomic_DNA"/>
</dbReference>
<dbReference type="SMART" id="SM00102">
    <property type="entry name" value="ADF"/>
    <property type="match status" value="1"/>
</dbReference>
<name>A0A9N8V129_9GLOM</name>
<dbReference type="InterPro" id="IPR029006">
    <property type="entry name" value="ADF-H/Gelsolin-like_dom_sf"/>
</dbReference>
<keyword evidence="6" id="KW-0009">Actin-binding</keyword>
<sequence>MNIGLNARDLTPSYEAVLNGEGLTWVIYGYDKGGSDLKVVEKGTGGLEDLTEEFDESKIQYAFVRVVDPNCGLPKLVLIGWCGEGVPEYKKGFFNSHFNQVSNFLKGYHLQINARSKTDVEPDYIMKRINESGGSKYMANVNKNAPVKKDDPILPVRSVHQPEKIPNMAELRKQSSKANEPILPVRSVHQPEKIPNIAELKKQTPKVNEPVLPFPVKVFNVTELKKQTPKDDEPILPVRSVYQPEKIPDIAALQKTAPQDDIQPVNSVYEPVRPHKPKKININPREKAEREAREREERERAESEAYEREQQEMEQEREQQKIEQEAYEREQEREREAYEREQQEAYEREQQEAYEQQQIEEEKERERAMREQEEYERQELERQQREAEEETYRLQEEETIQASEESTNLWARALFEYDAAESNELTLVEGELIRDIIKLDDGWWQGTTEDGTRSGLFPANFVELIDPEEISNRNNEVGYDVDLNPDEVEQQEVPEAESEEHHQALPSARALYDYSAGEPNEISFEEGQIITDIDFISDGWWQGTEEGGTKGLFPANYVELLQ</sequence>
<evidence type="ECO:0000313" key="12">
    <source>
        <dbReference type="EMBL" id="CAG8439340.1"/>
    </source>
</evidence>
<evidence type="ECO:0000256" key="2">
    <source>
        <dbReference type="ARBA" id="ARBA00011039"/>
    </source>
</evidence>
<evidence type="ECO:0000256" key="8">
    <source>
        <dbReference type="PROSITE-ProRule" id="PRU00192"/>
    </source>
</evidence>
<dbReference type="PROSITE" id="PS50002">
    <property type="entry name" value="SH3"/>
    <property type="match status" value="2"/>
</dbReference>
<dbReference type="SUPFAM" id="SSF55753">
    <property type="entry name" value="Actin depolymerizing proteins"/>
    <property type="match status" value="1"/>
</dbReference>
<evidence type="ECO:0000256" key="1">
    <source>
        <dbReference type="ARBA" id="ARBA00004245"/>
    </source>
</evidence>
<evidence type="ECO:0000256" key="4">
    <source>
        <dbReference type="ARBA" id="ARBA00022490"/>
    </source>
</evidence>
<proteinExistence type="inferred from homology"/>
<dbReference type="Gene3D" id="3.40.20.10">
    <property type="entry name" value="Severin"/>
    <property type="match status" value="1"/>
</dbReference>
<feature type="domain" description="SH3" evidence="10">
    <location>
        <begin position="503"/>
        <end position="562"/>
    </location>
</feature>
<dbReference type="AlphaFoldDB" id="A0A9N8V129"/>
<reference evidence="12" key="1">
    <citation type="submission" date="2021-06" db="EMBL/GenBank/DDBJ databases">
        <authorList>
            <person name="Kallberg Y."/>
            <person name="Tangrot J."/>
            <person name="Rosling A."/>
        </authorList>
    </citation>
    <scope>NUCLEOTIDE SEQUENCE</scope>
    <source>
        <strain evidence="12">AZ414A</strain>
    </source>
</reference>
<dbReference type="InterPro" id="IPR001452">
    <property type="entry name" value="SH3_domain"/>
</dbReference>
<evidence type="ECO:0000256" key="7">
    <source>
        <dbReference type="ARBA" id="ARBA00023212"/>
    </source>
</evidence>
<evidence type="ECO:0000313" key="13">
    <source>
        <dbReference type="Proteomes" id="UP000789706"/>
    </source>
</evidence>
<dbReference type="Proteomes" id="UP000789706">
    <property type="component" value="Unassembled WGS sequence"/>
</dbReference>
<feature type="domain" description="ADF-H" evidence="11">
    <location>
        <begin position="2"/>
        <end position="130"/>
    </location>
</feature>
<feature type="compositionally biased region" description="Basic and acidic residues" evidence="9">
    <location>
        <begin position="360"/>
        <end position="396"/>
    </location>
</feature>
<dbReference type="InterPro" id="IPR002108">
    <property type="entry name" value="ADF-H"/>
</dbReference>
<evidence type="ECO:0000259" key="11">
    <source>
        <dbReference type="PROSITE" id="PS51263"/>
    </source>
</evidence>
<dbReference type="GO" id="GO:0030864">
    <property type="term" value="C:cortical actin cytoskeleton"/>
    <property type="evidence" value="ECO:0007669"/>
    <property type="project" value="TreeGrafter"/>
</dbReference>
<dbReference type="PRINTS" id="PR00452">
    <property type="entry name" value="SH3DOMAIN"/>
</dbReference>
<keyword evidence="3 8" id="KW-0728">SH3 domain</keyword>
<dbReference type="PROSITE" id="PS51263">
    <property type="entry name" value="ADF_H"/>
    <property type="match status" value="1"/>
</dbReference>
<feature type="domain" description="SH3" evidence="10">
    <location>
        <begin position="406"/>
        <end position="467"/>
    </location>
</feature>
<gene>
    <name evidence="12" type="ORF">DEBURN_LOCUS1311</name>
</gene>
<evidence type="ECO:0000256" key="6">
    <source>
        <dbReference type="ARBA" id="ARBA00023203"/>
    </source>
</evidence>
<comment type="subcellular location">
    <subcellularLocation>
        <location evidence="1">Cytoplasm</location>
        <location evidence="1">Cytoskeleton</location>
    </subcellularLocation>
</comment>
<evidence type="ECO:0000256" key="9">
    <source>
        <dbReference type="SAM" id="MobiDB-lite"/>
    </source>
</evidence>
<dbReference type="SUPFAM" id="SSF50044">
    <property type="entry name" value="SH3-domain"/>
    <property type="match status" value="2"/>
</dbReference>
<dbReference type="Pfam" id="PF14604">
    <property type="entry name" value="SH3_9"/>
    <property type="match status" value="1"/>
</dbReference>
<dbReference type="Pfam" id="PF00018">
    <property type="entry name" value="SH3_1"/>
    <property type="match status" value="1"/>
</dbReference>
<dbReference type="InterPro" id="IPR036028">
    <property type="entry name" value="SH3-like_dom_sf"/>
</dbReference>
<keyword evidence="13" id="KW-1185">Reference proteome</keyword>
<evidence type="ECO:0000256" key="5">
    <source>
        <dbReference type="ARBA" id="ARBA00023054"/>
    </source>
</evidence>
<dbReference type="CDD" id="cd11281">
    <property type="entry name" value="ADF_drebrin_like"/>
    <property type="match status" value="1"/>
</dbReference>
<keyword evidence="4" id="KW-0963">Cytoplasm</keyword>
<dbReference type="CDD" id="cd11960">
    <property type="entry name" value="SH3_Abp1_eu"/>
    <property type="match status" value="1"/>
</dbReference>
<evidence type="ECO:0000256" key="3">
    <source>
        <dbReference type="ARBA" id="ARBA00022443"/>
    </source>
</evidence>
<keyword evidence="5" id="KW-0175">Coiled coil</keyword>
<dbReference type="PANTHER" id="PTHR10829">
    <property type="entry name" value="CORTACTIN AND DREBRIN"/>
    <property type="match status" value="1"/>
</dbReference>
<comment type="similarity">
    <text evidence="2">Belongs to the ABP1 family.</text>
</comment>
<accession>A0A9N8V129</accession>
<feature type="compositionally biased region" description="Basic and acidic residues" evidence="9">
    <location>
        <begin position="284"/>
        <end position="351"/>
    </location>
</feature>
<dbReference type="PANTHER" id="PTHR10829:SF25">
    <property type="entry name" value="DREBRIN-LIKE PROTEIN"/>
    <property type="match status" value="1"/>
</dbReference>
<comment type="caution">
    <text evidence="12">The sequence shown here is derived from an EMBL/GenBank/DDBJ whole genome shotgun (WGS) entry which is preliminary data.</text>
</comment>
<dbReference type="CDD" id="cd11819">
    <property type="entry name" value="SH3_Cortactin_like"/>
    <property type="match status" value="1"/>
</dbReference>
<evidence type="ECO:0000259" key="10">
    <source>
        <dbReference type="PROSITE" id="PS50002"/>
    </source>
</evidence>
<feature type="region of interest" description="Disordered" evidence="9">
    <location>
        <begin position="255"/>
        <end position="400"/>
    </location>
</feature>
<keyword evidence="7" id="KW-0206">Cytoskeleton</keyword>
<dbReference type="GO" id="GO:0030833">
    <property type="term" value="P:regulation of actin filament polymerization"/>
    <property type="evidence" value="ECO:0007669"/>
    <property type="project" value="TreeGrafter"/>
</dbReference>
<dbReference type="OrthoDB" id="5971719at2759"/>
<dbReference type="GO" id="GO:0005884">
    <property type="term" value="C:actin filament"/>
    <property type="evidence" value="ECO:0007669"/>
    <property type="project" value="TreeGrafter"/>
</dbReference>
<dbReference type="FunFam" id="2.30.30.40:FF:000046">
    <property type="entry name" value="Drebrin-like protein isoform B"/>
    <property type="match status" value="1"/>
</dbReference>
<organism evidence="12 13">
    <name type="scientific">Diversispora eburnea</name>
    <dbReference type="NCBI Taxonomy" id="1213867"/>
    <lineage>
        <taxon>Eukaryota</taxon>
        <taxon>Fungi</taxon>
        <taxon>Fungi incertae sedis</taxon>
        <taxon>Mucoromycota</taxon>
        <taxon>Glomeromycotina</taxon>
        <taxon>Glomeromycetes</taxon>
        <taxon>Diversisporales</taxon>
        <taxon>Diversisporaceae</taxon>
        <taxon>Diversispora</taxon>
    </lineage>
</organism>
<dbReference type="GO" id="GO:0030427">
    <property type="term" value="C:site of polarized growth"/>
    <property type="evidence" value="ECO:0007669"/>
    <property type="project" value="TreeGrafter"/>
</dbReference>
<protein>
    <submittedName>
        <fullName evidence="12">6554_t:CDS:1</fullName>
    </submittedName>
</protein>
<dbReference type="GO" id="GO:0051015">
    <property type="term" value="F:actin filament binding"/>
    <property type="evidence" value="ECO:0007669"/>
    <property type="project" value="TreeGrafter"/>
</dbReference>